<proteinExistence type="predicted"/>
<comment type="caution">
    <text evidence="1">The sequence shown here is derived from an EMBL/GenBank/DDBJ whole genome shotgun (WGS) entry which is preliminary data.</text>
</comment>
<gene>
    <name evidence="1" type="ORF">NDU88_003450</name>
</gene>
<keyword evidence="2" id="KW-1185">Reference proteome</keyword>
<accession>A0AAV7KUV3</accession>
<dbReference type="AlphaFoldDB" id="A0AAV7KUV3"/>
<evidence type="ECO:0000313" key="2">
    <source>
        <dbReference type="Proteomes" id="UP001066276"/>
    </source>
</evidence>
<organism evidence="1 2">
    <name type="scientific">Pleurodeles waltl</name>
    <name type="common">Iberian ribbed newt</name>
    <dbReference type="NCBI Taxonomy" id="8319"/>
    <lineage>
        <taxon>Eukaryota</taxon>
        <taxon>Metazoa</taxon>
        <taxon>Chordata</taxon>
        <taxon>Craniata</taxon>
        <taxon>Vertebrata</taxon>
        <taxon>Euteleostomi</taxon>
        <taxon>Amphibia</taxon>
        <taxon>Batrachia</taxon>
        <taxon>Caudata</taxon>
        <taxon>Salamandroidea</taxon>
        <taxon>Salamandridae</taxon>
        <taxon>Pleurodelinae</taxon>
        <taxon>Pleurodeles</taxon>
    </lineage>
</organism>
<dbReference type="EMBL" id="JANPWB010000016">
    <property type="protein sequence ID" value="KAJ1083291.1"/>
    <property type="molecule type" value="Genomic_DNA"/>
</dbReference>
<sequence length="163" mass="17934">MKAPCPSLYSAWRALYIVAPKRPESTFAPVLIAPGSALPWDRSEPHRCNTGSLSIRKSERVRDALLQVPLGHEGKQDQSTRSLRGAPGCQALKKVPPGHFPATASVQLSPRGPRGIEEQHVNHVGCGCSWSRVKHRALTSWRRAQDPFPLTSGDSSRERFVLP</sequence>
<evidence type="ECO:0000313" key="1">
    <source>
        <dbReference type="EMBL" id="KAJ1083291.1"/>
    </source>
</evidence>
<protein>
    <submittedName>
        <fullName evidence="1">Uncharacterized protein</fullName>
    </submittedName>
</protein>
<name>A0AAV7KUV3_PLEWA</name>
<reference evidence="1" key="1">
    <citation type="journal article" date="2022" name="bioRxiv">
        <title>Sequencing and chromosome-scale assembly of the giantPleurodeles waltlgenome.</title>
        <authorList>
            <person name="Brown T."/>
            <person name="Elewa A."/>
            <person name="Iarovenko S."/>
            <person name="Subramanian E."/>
            <person name="Araus A.J."/>
            <person name="Petzold A."/>
            <person name="Susuki M."/>
            <person name="Suzuki K.-i.T."/>
            <person name="Hayashi T."/>
            <person name="Toyoda A."/>
            <person name="Oliveira C."/>
            <person name="Osipova E."/>
            <person name="Leigh N.D."/>
            <person name="Simon A."/>
            <person name="Yun M.H."/>
        </authorList>
    </citation>
    <scope>NUCLEOTIDE SEQUENCE</scope>
    <source>
        <strain evidence="1">20211129_DDA</strain>
        <tissue evidence="1">Liver</tissue>
    </source>
</reference>
<dbReference type="Proteomes" id="UP001066276">
    <property type="component" value="Chromosome 12"/>
</dbReference>